<evidence type="ECO:0000313" key="2">
    <source>
        <dbReference type="EMBL" id="EZA53068.1"/>
    </source>
</evidence>
<feature type="region of interest" description="Disordered" evidence="1">
    <location>
        <begin position="31"/>
        <end position="120"/>
    </location>
</feature>
<dbReference type="EMBL" id="KK107295">
    <property type="protein sequence ID" value="EZA53068.1"/>
    <property type="molecule type" value="Genomic_DNA"/>
</dbReference>
<proteinExistence type="predicted"/>
<protein>
    <submittedName>
        <fullName evidence="2">Uncharacterized protein</fullName>
    </submittedName>
</protein>
<evidence type="ECO:0000313" key="3">
    <source>
        <dbReference type="Proteomes" id="UP000053097"/>
    </source>
</evidence>
<keyword evidence="3" id="KW-1185">Reference proteome</keyword>
<reference evidence="2 3" key="1">
    <citation type="journal article" date="2014" name="Curr. Biol.">
        <title>The genome of the clonal raider ant Cerapachys biroi.</title>
        <authorList>
            <person name="Oxley P.R."/>
            <person name="Ji L."/>
            <person name="Fetter-Pruneda I."/>
            <person name="McKenzie S.K."/>
            <person name="Li C."/>
            <person name="Hu H."/>
            <person name="Zhang G."/>
            <person name="Kronauer D.J."/>
        </authorList>
    </citation>
    <scope>NUCLEOTIDE SEQUENCE [LARGE SCALE GENOMIC DNA]</scope>
</reference>
<feature type="compositionally biased region" description="Basic and acidic residues" evidence="1">
    <location>
        <begin position="58"/>
        <end position="68"/>
    </location>
</feature>
<dbReference type="AlphaFoldDB" id="A0A026WAR1"/>
<dbReference type="Proteomes" id="UP000053097">
    <property type="component" value="Unassembled WGS sequence"/>
</dbReference>
<name>A0A026WAR1_OOCBI</name>
<sequence length="149" mass="16895">MPRITIEGREFRKIQIGRCDASNATRQLWREESTVSELSSPPRPLPSPAPFAAVFSSRVERRGEKGERGAGSPQSERAERRYLKHMQRVQLRSGSHRGEARILSTGIPGPEKYTRSESARVTSPSKFTAFAHSNYQRFELNNIARLSRL</sequence>
<evidence type="ECO:0000256" key="1">
    <source>
        <dbReference type="SAM" id="MobiDB-lite"/>
    </source>
</evidence>
<accession>A0A026WAR1</accession>
<organism evidence="2 3">
    <name type="scientific">Ooceraea biroi</name>
    <name type="common">Clonal raider ant</name>
    <name type="synonym">Cerapachys biroi</name>
    <dbReference type="NCBI Taxonomy" id="2015173"/>
    <lineage>
        <taxon>Eukaryota</taxon>
        <taxon>Metazoa</taxon>
        <taxon>Ecdysozoa</taxon>
        <taxon>Arthropoda</taxon>
        <taxon>Hexapoda</taxon>
        <taxon>Insecta</taxon>
        <taxon>Pterygota</taxon>
        <taxon>Neoptera</taxon>
        <taxon>Endopterygota</taxon>
        <taxon>Hymenoptera</taxon>
        <taxon>Apocrita</taxon>
        <taxon>Aculeata</taxon>
        <taxon>Formicoidea</taxon>
        <taxon>Formicidae</taxon>
        <taxon>Dorylinae</taxon>
        <taxon>Ooceraea</taxon>
    </lineage>
</organism>
<gene>
    <name evidence="2" type="ORF">X777_07246</name>
</gene>